<evidence type="ECO:0000259" key="4">
    <source>
        <dbReference type="PROSITE" id="PS50157"/>
    </source>
</evidence>
<keyword evidence="6" id="KW-1185">Reference proteome</keyword>
<feature type="region of interest" description="Disordered" evidence="2">
    <location>
        <begin position="90"/>
        <end position="111"/>
    </location>
</feature>
<reference evidence="5 6" key="1">
    <citation type="submission" date="2020-07" db="EMBL/GenBank/DDBJ databases">
        <title>Comparative genomics of pyrophilous fungi reveals a link between fire events and developmental genes.</title>
        <authorList>
            <consortium name="DOE Joint Genome Institute"/>
            <person name="Steindorff A.S."/>
            <person name="Carver A."/>
            <person name="Calhoun S."/>
            <person name="Stillman K."/>
            <person name="Liu H."/>
            <person name="Lipzen A."/>
            <person name="Pangilinan J."/>
            <person name="Labutti K."/>
            <person name="Bruns T.D."/>
            <person name="Grigoriev I.V."/>
        </authorList>
    </citation>
    <scope>NUCLEOTIDE SEQUENCE [LARGE SCALE GENOMIC DNA]</scope>
    <source>
        <strain evidence="5 6">CBS 144469</strain>
    </source>
</reference>
<feature type="domain" description="C2H2-type" evidence="4">
    <location>
        <begin position="73"/>
        <end position="101"/>
    </location>
</feature>
<evidence type="ECO:0000313" key="6">
    <source>
        <dbReference type="Proteomes" id="UP000521943"/>
    </source>
</evidence>
<evidence type="ECO:0000256" key="3">
    <source>
        <dbReference type="SAM" id="SignalP"/>
    </source>
</evidence>
<accession>A0A8H6I102</accession>
<keyword evidence="1" id="KW-0863">Zinc-finger</keyword>
<evidence type="ECO:0000256" key="1">
    <source>
        <dbReference type="PROSITE-ProRule" id="PRU00042"/>
    </source>
</evidence>
<feature type="chain" id="PRO_5034241074" description="C2H2-type domain-containing protein" evidence="3">
    <location>
        <begin position="20"/>
        <end position="111"/>
    </location>
</feature>
<evidence type="ECO:0000256" key="2">
    <source>
        <dbReference type="SAM" id="MobiDB-lite"/>
    </source>
</evidence>
<dbReference type="GO" id="GO:0008270">
    <property type="term" value="F:zinc ion binding"/>
    <property type="evidence" value="ECO:0007669"/>
    <property type="project" value="UniProtKB-KW"/>
</dbReference>
<comment type="caution">
    <text evidence="5">The sequence shown here is derived from an EMBL/GenBank/DDBJ whole genome shotgun (WGS) entry which is preliminary data.</text>
</comment>
<proteinExistence type="predicted"/>
<organism evidence="5 6">
    <name type="scientific">Ephemerocybe angulata</name>
    <dbReference type="NCBI Taxonomy" id="980116"/>
    <lineage>
        <taxon>Eukaryota</taxon>
        <taxon>Fungi</taxon>
        <taxon>Dikarya</taxon>
        <taxon>Basidiomycota</taxon>
        <taxon>Agaricomycotina</taxon>
        <taxon>Agaricomycetes</taxon>
        <taxon>Agaricomycetidae</taxon>
        <taxon>Agaricales</taxon>
        <taxon>Agaricineae</taxon>
        <taxon>Psathyrellaceae</taxon>
        <taxon>Ephemerocybe</taxon>
    </lineage>
</organism>
<dbReference type="AlphaFoldDB" id="A0A8H6I102"/>
<dbReference type="EMBL" id="JACGCI010000027">
    <property type="protein sequence ID" value="KAF6756074.1"/>
    <property type="molecule type" value="Genomic_DNA"/>
</dbReference>
<evidence type="ECO:0000313" key="5">
    <source>
        <dbReference type="EMBL" id="KAF6756074.1"/>
    </source>
</evidence>
<protein>
    <recommendedName>
        <fullName evidence="4">C2H2-type domain-containing protein</fullName>
    </recommendedName>
</protein>
<sequence>MRLSILIPVAAALIGFANANDEAELDARDVDFLATREFDAALERREILRVADLSTRDLVDALSDRLSSRSADYVCKYCDAVFTDRETWKAHESRKHLPPAPQAGRRAGRRV</sequence>
<name>A0A8H6I102_9AGAR</name>
<dbReference type="Proteomes" id="UP000521943">
    <property type="component" value="Unassembled WGS sequence"/>
</dbReference>
<dbReference type="InterPro" id="IPR013087">
    <property type="entry name" value="Znf_C2H2_type"/>
</dbReference>
<keyword evidence="1" id="KW-0862">Zinc</keyword>
<dbReference type="PROSITE" id="PS50157">
    <property type="entry name" value="ZINC_FINGER_C2H2_2"/>
    <property type="match status" value="1"/>
</dbReference>
<keyword evidence="3" id="KW-0732">Signal</keyword>
<gene>
    <name evidence="5" type="ORF">DFP72DRAFT_1066899</name>
</gene>
<keyword evidence="1" id="KW-0479">Metal-binding</keyword>
<feature type="signal peptide" evidence="3">
    <location>
        <begin position="1"/>
        <end position="19"/>
    </location>
</feature>
<dbReference type="PROSITE" id="PS00028">
    <property type="entry name" value="ZINC_FINGER_C2H2_1"/>
    <property type="match status" value="1"/>
</dbReference>